<evidence type="ECO:0000313" key="2">
    <source>
        <dbReference type="Proteomes" id="UP000317977"/>
    </source>
</evidence>
<dbReference type="EMBL" id="SJPX01000003">
    <property type="protein sequence ID" value="TWU51870.1"/>
    <property type="molecule type" value="Genomic_DNA"/>
</dbReference>
<name>A0A5C6EUA3_9BACT</name>
<sequence length="98" mass="11236">MSRRGNCYDNAPMESFFKSYKTEEAQQIYETHEHATRRTTLNAFTILAACTRHWITEVQSSSSKRSKNRYSSARSDPHDAPITFPLGPIHCQLFVAIP</sequence>
<organism evidence="1 2">
    <name type="scientific">Rubripirellula reticaptiva</name>
    <dbReference type="NCBI Taxonomy" id="2528013"/>
    <lineage>
        <taxon>Bacteria</taxon>
        <taxon>Pseudomonadati</taxon>
        <taxon>Planctomycetota</taxon>
        <taxon>Planctomycetia</taxon>
        <taxon>Pirellulales</taxon>
        <taxon>Pirellulaceae</taxon>
        <taxon>Rubripirellula</taxon>
    </lineage>
</organism>
<comment type="caution">
    <text evidence="1">The sequence shown here is derived from an EMBL/GenBank/DDBJ whole genome shotgun (WGS) entry which is preliminary data.</text>
</comment>
<proteinExistence type="predicted"/>
<protein>
    <recommendedName>
        <fullName evidence="3">Integrase catalytic domain-containing protein</fullName>
    </recommendedName>
</protein>
<accession>A0A5C6EUA3</accession>
<evidence type="ECO:0008006" key="3">
    <source>
        <dbReference type="Google" id="ProtNLM"/>
    </source>
</evidence>
<gene>
    <name evidence="1" type="ORF">Poly59_34650</name>
</gene>
<reference evidence="1 2" key="1">
    <citation type="submission" date="2019-02" db="EMBL/GenBank/DDBJ databases">
        <title>Deep-cultivation of Planctomycetes and their phenomic and genomic characterization uncovers novel biology.</title>
        <authorList>
            <person name="Wiegand S."/>
            <person name="Jogler M."/>
            <person name="Boedeker C."/>
            <person name="Pinto D."/>
            <person name="Vollmers J."/>
            <person name="Rivas-Marin E."/>
            <person name="Kohn T."/>
            <person name="Peeters S.H."/>
            <person name="Heuer A."/>
            <person name="Rast P."/>
            <person name="Oberbeckmann S."/>
            <person name="Bunk B."/>
            <person name="Jeske O."/>
            <person name="Meyerdierks A."/>
            <person name="Storesund J.E."/>
            <person name="Kallscheuer N."/>
            <person name="Luecker S."/>
            <person name="Lage O.M."/>
            <person name="Pohl T."/>
            <person name="Merkel B.J."/>
            <person name="Hornburger P."/>
            <person name="Mueller R.-W."/>
            <person name="Bruemmer F."/>
            <person name="Labrenz M."/>
            <person name="Spormann A.M."/>
            <person name="Op Den Camp H."/>
            <person name="Overmann J."/>
            <person name="Amann R."/>
            <person name="Jetten M.S.M."/>
            <person name="Mascher T."/>
            <person name="Medema M.H."/>
            <person name="Devos D.P."/>
            <person name="Kaster A.-K."/>
            <person name="Ovreas L."/>
            <person name="Rohde M."/>
            <person name="Galperin M.Y."/>
            <person name="Jogler C."/>
        </authorList>
    </citation>
    <scope>NUCLEOTIDE SEQUENCE [LARGE SCALE GENOMIC DNA]</scope>
    <source>
        <strain evidence="1 2">Poly59</strain>
    </source>
</reference>
<dbReference type="Proteomes" id="UP000317977">
    <property type="component" value="Unassembled WGS sequence"/>
</dbReference>
<dbReference type="AlphaFoldDB" id="A0A5C6EUA3"/>
<evidence type="ECO:0000313" key="1">
    <source>
        <dbReference type="EMBL" id="TWU51870.1"/>
    </source>
</evidence>
<keyword evidence="2" id="KW-1185">Reference proteome</keyword>